<keyword evidence="1" id="KW-0413">Isomerase</keyword>
<name>A0A2X2JL66_SPHMU</name>
<organism evidence="1 2">
    <name type="scientific">Sphingobacterium multivorum</name>
    <dbReference type="NCBI Taxonomy" id="28454"/>
    <lineage>
        <taxon>Bacteria</taxon>
        <taxon>Pseudomonadati</taxon>
        <taxon>Bacteroidota</taxon>
        <taxon>Sphingobacteriia</taxon>
        <taxon>Sphingobacteriales</taxon>
        <taxon>Sphingobacteriaceae</taxon>
        <taxon>Sphingobacterium</taxon>
    </lineage>
</organism>
<dbReference type="AlphaFoldDB" id="A0A2X2JL66"/>
<sequence length="53" mass="6107">MLLKRKMPEGRKYINPYLMKAIIAEKPSVAYELARIVGATEKRDGYFEAEGFL</sequence>
<proteinExistence type="predicted"/>
<evidence type="ECO:0000313" key="2">
    <source>
        <dbReference type="Proteomes" id="UP000251241"/>
    </source>
</evidence>
<evidence type="ECO:0000313" key="1">
    <source>
        <dbReference type="EMBL" id="SPZ94947.1"/>
    </source>
</evidence>
<dbReference type="EMBL" id="UAUU01000011">
    <property type="protein sequence ID" value="SPZ94947.1"/>
    <property type="molecule type" value="Genomic_DNA"/>
</dbReference>
<accession>A0A2X2JL66</accession>
<dbReference type="Proteomes" id="UP000251241">
    <property type="component" value="Unassembled WGS sequence"/>
</dbReference>
<dbReference type="GO" id="GO:0016853">
    <property type="term" value="F:isomerase activity"/>
    <property type="evidence" value="ECO:0007669"/>
    <property type="project" value="UniProtKB-KW"/>
</dbReference>
<reference evidence="1 2" key="1">
    <citation type="submission" date="2018-06" db="EMBL/GenBank/DDBJ databases">
        <authorList>
            <consortium name="Pathogen Informatics"/>
            <person name="Doyle S."/>
        </authorList>
    </citation>
    <scope>NUCLEOTIDE SEQUENCE [LARGE SCALE GENOMIC DNA]</scope>
    <source>
        <strain evidence="1 2">NCTC11343</strain>
    </source>
</reference>
<gene>
    <name evidence="1" type="ORF">NCTC11343_05664</name>
</gene>
<protein>
    <submittedName>
        <fullName evidence="1">DNA topoisomerase III</fullName>
    </submittedName>
</protein>